<dbReference type="SMART" id="SM00173">
    <property type="entry name" value="RAS"/>
    <property type="match status" value="1"/>
</dbReference>
<dbReference type="GO" id="GO:0003924">
    <property type="term" value="F:GTPase activity"/>
    <property type="evidence" value="ECO:0007669"/>
    <property type="project" value="InterPro"/>
</dbReference>
<dbReference type="FunFam" id="3.40.50.300:FF:001329">
    <property type="entry name" value="Small GTP-binding protein, putative"/>
    <property type="match status" value="1"/>
</dbReference>
<name>A0A8J8NMK3_HALGN</name>
<evidence type="ECO:0000256" key="1">
    <source>
        <dbReference type="ARBA" id="ARBA00006270"/>
    </source>
</evidence>
<dbReference type="EMBL" id="RRYP01011650">
    <property type="protein sequence ID" value="TNV77594.1"/>
    <property type="molecule type" value="Genomic_DNA"/>
</dbReference>
<dbReference type="SMART" id="SM00175">
    <property type="entry name" value="RAB"/>
    <property type="match status" value="1"/>
</dbReference>
<dbReference type="Pfam" id="PF00071">
    <property type="entry name" value="Ras"/>
    <property type="match status" value="1"/>
</dbReference>
<feature type="compositionally biased region" description="Basic and acidic residues" evidence="2">
    <location>
        <begin position="25"/>
        <end position="35"/>
    </location>
</feature>
<dbReference type="OrthoDB" id="10447135at2759"/>
<dbReference type="AlphaFoldDB" id="A0A8J8NMK3"/>
<dbReference type="PRINTS" id="PR00449">
    <property type="entry name" value="RASTRNSFRMNG"/>
</dbReference>
<dbReference type="PROSITE" id="PS51421">
    <property type="entry name" value="RAS"/>
    <property type="match status" value="1"/>
</dbReference>
<accession>A0A8J8NMK3</accession>
<feature type="region of interest" description="Disordered" evidence="2">
    <location>
        <begin position="1"/>
        <end position="35"/>
    </location>
</feature>
<protein>
    <submittedName>
        <fullName evidence="3">Uncharacterized protein</fullName>
    </submittedName>
</protein>
<dbReference type="GO" id="GO:0005525">
    <property type="term" value="F:GTP binding"/>
    <property type="evidence" value="ECO:0007669"/>
    <property type="project" value="InterPro"/>
</dbReference>
<dbReference type="CDD" id="cd00154">
    <property type="entry name" value="Rab"/>
    <property type="match status" value="1"/>
</dbReference>
<feature type="region of interest" description="Disordered" evidence="2">
    <location>
        <begin position="279"/>
        <end position="356"/>
    </location>
</feature>
<dbReference type="InterPro" id="IPR005225">
    <property type="entry name" value="Small_GTP-bd"/>
</dbReference>
<dbReference type="PANTHER" id="PTHR47979">
    <property type="entry name" value="DRAB11-RELATED"/>
    <property type="match status" value="1"/>
</dbReference>
<dbReference type="NCBIfam" id="TIGR00231">
    <property type="entry name" value="small_GTP"/>
    <property type="match status" value="1"/>
</dbReference>
<dbReference type="InterPro" id="IPR027417">
    <property type="entry name" value="P-loop_NTPase"/>
</dbReference>
<evidence type="ECO:0000313" key="4">
    <source>
        <dbReference type="Proteomes" id="UP000785679"/>
    </source>
</evidence>
<dbReference type="SMART" id="SM00176">
    <property type="entry name" value="RAN"/>
    <property type="match status" value="1"/>
</dbReference>
<proteinExistence type="inferred from homology"/>
<organism evidence="3 4">
    <name type="scientific">Halteria grandinella</name>
    <dbReference type="NCBI Taxonomy" id="5974"/>
    <lineage>
        <taxon>Eukaryota</taxon>
        <taxon>Sar</taxon>
        <taxon>Alveolata</taxon>
        <taxon>Ciliophora</taxon>
        <taxon>Intramacronucleata</taxon>
        <taxon>Spirotrichea</taxon>
        <taxon>Stichotrichia</taxon>
        <taxon>Sporadotrichida</taxon>
        <taxon>Halteriidae</taxon>
        <taxon>Halteria</taxon>
    </lineage>
</organism>
<comment type="caution">
    <text evidence="3">The sequence shown here is derived from an EMBL/GenBank/DDBJ whole genome shotgun (WGS) entry which is preliminary data.</text>
</comment>
<feature type="compositionally biased region" description="Polar residues" evidence="2">
    <location>
        <begin position="303"/>
        <end position="319"/>
    </location>
</feature>
<dbReference type="SUPFAM" id="SSF52540">
    <property type="entry name" value="P-loop containing nucleoside triphosphate hydrolases"/>
    <property type="match status" value="1"/>
</dbReference>
<dbReference type="PROSITE" id="PS51419">
    <property type="entry name" value="RAB"/>
    <property type="match status" value="1"/>
</dbReference>
<dbReference type="Gene3D" id="3.40.50.300">
    <property type="entry name" value="P-loop containing nucleotide triphosphate hydrolases"/>
    <property type="match status" value="1"/>
</dbReference>
<evidence type="ECO:0000313" key="3">
    <source>
        <dbReference type="EMBL" id="TNV77594.1"/>
    </source>
</evidence>
<evidence type="ECO:0000256" key="2">
    <source>
        <dbReference type="SAM" id="MobiDB-lite"/>
    </source>
</evidence>
<sequence>MEVEQHQDDYIAEAHEQPDTYQLNEKGETKGEEQKEDVVFEPLEEDPQLFAKEKVILSSHRESFIGGKVRGDETQDLVRAYQCDIYQDPSKLVISNGGGAYDATFKLILIGNSGVGKSCIIKRIGSNSFSHEHEVTIGAEFTTIAAHVDRKRFLKLQYWDSCGQERFNSITRIFYRGSHCVVFVYEVNNAQSLRDLERVWIADVQANLKDAFLVLVGNKADVDDELKTRSQRQVSQEEALMFKEKHRIHYHTEVSAKTGMGIRDMVEQIAKNLYHVHKENMGKAPDGNGTSAQGAQGRGGTPTGTTSFQRATGKGNQSMEMGLAPQWSKAAKGKQLRANKQAMQGAQQKGKSGKCC</sequence>
<feature type="compositionally biased region" description="Low complexity" evidence="2">
    <location>
        <begin position="338"/>
        <end position="350"/>
    </location>
</feature>
<feature type="compositionally biased region" description="Basic and acidic residues" evidence="2">
    <location>
        <begin position="1"/>
        <end position="18"/>
    </location>
</feature>
<gene>
    <name evidence="3" type="ORF">FGO68_gene15211</name>
</gene>
<dbReference type="Proteomes" id="UP000785679">
    <property type="component" value="Unassembled WGS sequence"/>
</dbReference>
<dbReference type="InterPro" id="IPR001806">
    <property type="entry name" value="Small_GTPase"/>
</dbReference>
<reference evidence="3" key="1">
    <citation type="submission" date="2019-06" db="EMBL/GenBank/DDBJ databases">
        <authorList>
            <person name="Zheng W."/>
        </authorList>
    </citation>
    <scope>NUCLEOTIDE SEQUENCE</scope>
    <source>
        <strain evidence="3">QDHG01</strain>
    </source>
</reference>
<dbReference type="InterPro" id="IPR050209">
    <property type="entry name" value="Rab_GTPases_membrane_traffic"/>
</dbReference>
<keyword evidence="4" id="KW-1185">Reference proteome</keyword>
<comment type="similarity">
    <text evidence="1">Belongs to the small GTPase superfamily. Rab family.</text>
</comment>
<dbReference type="SMART" id="SM00174">
    <property type="entry name" value="RHO"/>
    <property type="match status" value="1"/>
</dbReference>